<comment type="caution">
    <text evidence="2">The sequence shown here is derived from an EMBL/GenBank/DDBJ whole genome shotgun (WGS) entry which is preliminary data.</text>
</comment>
<organism evidence="2 3">
    <name type="scientific">Antrihabitans stalagmiti</name>
    <dbReference type="NCBI Taxonomy" id="2799499"/>
    <lineage>
        <taxon>Bacteria</taxon>
        <taxon>Bacillati</taxon>
        <taxon>Actinomycetota</taxon>
        <taxon>Actinomycetes</taxon>
        <taxon>Mycobacteriales</taxon>
        <taxon>Nocardiaceae</taxon>
        <taxon>Antrihabitans</taxon>
    </lineage>
</organism>
<feature type="transmembrane region" description="Helical" evidence="1">
    <location>
        <begin position="61"/>
        <end position="79"/>
    </location>
</feature>
<dbReference type="RefSeq" id="WP_199706986.1">
    <property type="nucleotide sequence ID" value="NZ_JAEMNV010000009.1"/>
</dbReference>
<protein>
    <submittedName>
        <fullName evidence="2">Uncharacterized protein</fullName>
    </submittedName>
</protein>
<proteinExistence type="predicted"/>
<feature type="transmembrane region" description="Helical" evidence="1">
    <location>
        <begin position="169"/>
        <end position="190"/>
    </location>
</feature>
<dbReference type="AlphaFoldDB" id="A0A934NV64"/>
<feature type="transmembrane region" description="Helical" evidence="1">
    <location>
        <begin position="211"/>
        <end position="231"/>
    </location>
</feature>
<feature type="transmembrane region" description="Helical" evidence="1">
    <location>
        <begin position="91"/>
        <end position="110"/>
    </location>
</feature>
<dbReference type="Proteomes" id="UP000655868">
    <property type="component" value="Unassembled WGS sequence"/>
</dbReference>
<evidence type="ECO:0000256" key="1">
    <source>
        <dbReference type="SAM" id="Phobius"/>
    </source>
</evidence>
<sequence length="263" mass="27914">MKTVGTVIDKVLANPIAGLAPWIVYSLVEGEGRLELSASLAFGVALAILLINWLRGSAPKLLEYADVVFFGGVALFVAVATDGQRDWLELWGGEIANLALVVISVGSILIRKPFTLAYAKEETPEEYWDTPQFLRANYIITGAWALAFIVEAASGWYGDAVLHNSDNIWTGWVVQTAALLIAVQFTLWYPARVEAQGAIAAGESTTPPPPITAFFAQITPLLAVAGIIALFVGDVPVWVGVALIVVGVGLTKALSSPKPVVAA</sequence>
<name>A0A934NV64_9NOCA</name>
<evidence type="ECO:0000313" key="3">
    <source>
        <dbReference type="Proteomes" id="UP000655868"/>
    </source>
</evidence>
<dbReference type="EMBL" id="JAEMNV010000009">
    <property type="protein sequence ID" value="MBJ8341877.1"/>
    <property type="molecule type" value="Genomic_DNA"/>
</dbReference>
<keyword evidence="1" id="KW-1133">Transmembrane helix</keyword>
<gene>
    <name evidence="2" type="ORF">JGU71_23610</name>
</gene>
<keyword evidence="3" id="KW-1185">Reference proteome</keyword>
<evidence type="ECO:0000313" key="2">
    <source>
        <dbReference type="EMBL" id="MBJ8341877.1"/>
    </source>
</evidence>
<keyword evidence="1" id="KW-0812">Transmembrane</keyword>
<accession>A0A934NV64</accession>
<reference evidence="2" key="1">
    <citation type="submission" date="2020-12" db="EMBL/GenBank/DDBJ databases">
        <title>Antrihabitans popcorni sp. nov. and Antrihabitans auranticaus sp. nov., isolated from a larva cave.</title>
        <authorList>
            <person name="Lee S.D."/>
            <person name="Kim I.S."/>
        </authorList>
    </citation>
    <scope>NUCLEOTIDE SEQUENCE</scope>
    <source>
        <strain evidence="2">YC3-6</strain>
    </source>
</reference>
<feature type="transmembrane region" description="Helical" evidence="1">
    <location>
        <begin position="34"/>
        <end position="54"/>
    </location>
</feature>
<keyword evidence="1" id="KW-0472">Membrane</keyword>
<feature type="transmembrane region" description="Helical" evidence="1">
    <location>
        <begin position="138"/>
        <end position="157"/>
    </location>
</feature>
<feature type="transmembrane region" description="Helical" evidence="1">
    <location>
        <begin position="237"/>
        <end position="255"/>
    </location>
</feature>